<comment type="caution">
    <text evidence="2">The sequence shown here is derived from an EMBL/GenBank/DDBJ whole genome shotgun (WGS) entry which is preliminary data.</text>
</comment>
<feature type="compositionally biased region" description="Polar residues" evidence="1">
    <location>
        <begin position="124"/>
        <end position="140"/>
    </location>
</feature>
<dbReference type="Proteomes" id="UP001279734">
    <property type="component" value="Unassembled WGS sequence"/>
</dbReference>
<keyword evidence="3" id="KW-1185">Reference proteome</keyword>
<evidence type="ECO:0000313" key="2">
    <source>
        <dbReference type="EMBL" id="GMH00793.1"/>
    </source>
</evidence>
<name>A0AAD3P7B9_NEPGR</name>
<gene>
    <name evidence="2" type="ORF">Nepgr_002632</name>
</gene>
<evidence type="ECO:0000313" key="3">
    <source>
        <dbReference type="Proteomes" id="UP001279734"/>
    </source>
</evidence>
<protein>
    <submittedName>
        <fullName evidence="2">Uncharacterized protein</fullName>
    </submittedName>
</protein>
<proteinExistence type="predicted"/>
<organism evidence="2 3">
    <name type="scientific">Nepenthes gracilis</name>
    <name type="common">Slender pitcher plant</name>
    <dbReference type="NCBI Taxonomy" id="150966"/>
    <lineage>
        <taxon>Eukaryota</taxon>
        <taxon>Viridiplantae</taxon>
        <taxon>Streptophyta</taxon>
        <taxon>Embryophyta</taxon>
        <taxon>Tracheophyta</taxon>
        <taxon>Spermatophyta</taxon>
        <taxon>Magnoliopsida</taxon>
        <taxon>eudicotyledons</taxon>
        <taxon>Gunneridae</taxon>
        <taxon>Pentapetalae</taxon>
        <taxon>Caryophyllales</taxon>
        <taxon>Nepenthaceae</taxon>
        <taxon>Nepenthes</taxon>
    </lineage>
</organism>
<feature type="compositionally biased region" description="Low complexity" evidence="1">
    <location>
        <begin position="92"/>
        <end position="102"/>
    </location>
</feature>
<dbReference type="AlphaFoldDB" id="A0AAD3P7B9"/>
<sequence length="140" mass="14585">MDLEGFAVQYAFGVVGQVPSSGALIWSWTAAEGAVPWWWKVDVNEPLPCHSSSDQIPMPVVVQADPPLHCGPTAIGYSSRPPDSSTPPGPGSPSRCSESSNSLKISLGRSSSEPGMSGPINNPPLVTSGSTGHHSWFATS</sequence>
<dbReference type="EMBL" id="BSYO01000002">
    <property type="protein sequence ID" value="GMH00793.1"/>
    <property type="molecule type" value="Genomic_DNA"/>
</dbReference>
<accession>A0AAD3P7B9</accession>
<evidence type="ECO:0000256" key="1">
    <source>
        <dbReference type="SAM" id="MobiDB-lite"/>
    </source>
</evidence>
<reference evidence="2" key="1">
    <citation type="submission" date="2023-05" db="EMBL/GenBank/DDBJ databases">
        <title>Nepenthes gracilis genome sequencing.</title>
        <authorList>
            <person name="Fukushima K."/>
        </authorList>
    </citation>
    <scope>NUCLEOTIDE SEQUENCE</scope>
    <source>
        <strain evidence="2">SING2019-196</strain>
    </source>
</reference>
<feature type="region of interest" description="Disordered" evidence="1">
    <location>
        <begin position="71"/>
        <end position="140"/>
    </location>
</feature>